<organism evidence="1">
    <name type="scientific">bioreactor metagenome</name>
    <dbReference type="NCBI Taxonomy" id="1076179"/>
    <lineage>
        <taxon>unclassified sequences</taxon>
        <taxon>metagenomes</taxon>
        <taxon>ecological metagenomes</taxon>
    </lineage>
</organism>
<reference evidence="1" key="1">
    <citation type="submission" date="2019-08" db="EMBL/GenBank/DDBJ databases">
        <authorList>
            <person name="Kucharzyk K."/>
            <person name="Murdoch R.W."/>
            <person name="Higgins S."/>
            <person name="Loffler F."/>
        </authorList>
    </citation>
    <scope>NUCLEOTIDE SEQUENCE</scope>
</reference>
<accession>A0A644WVQ2</accession>
<name>A0A644WVQ2_9ZZZZ</name>
<evidence type="ECO:0000313" key="1">
    <source>
        <dbReference type="EMBL" id="MPM07970.1"/>
    </source>
</evidence>
<protein>
    <submittedName>
        <fullName evidence="1">Uncharacterized protein</fullName>
    </submittedName>
</protein>
<gene>
    <name evidence="1" type="ORF">SDC9_54281</name>
</gene>
<proteinExistence type="predicted"/>
<dbReference type="AlphaFoldDB" id="A0A644WVQ2"/>
<dbReference type="EMBL" id="VSSQ01001396">
    <property type="protein sequence ID" value="MPM07970.1"/>
    <property type="molecule type" value="Genomic_DNA"/>
</dbReference>
<sequence>MIITACVDNNMGMMFNHRRQSQDRVLREHILEATKDGKLWMNHYSAKQFSENDAPQINVDDNFMSEAGDGEYCLVEDCDVTPYLRWAEKIILYRWNRRYPADQTFSVDLAEGGWKLVHTEDFAGSSHDKITEDIYTR</sequence>
<comment type="caution">
    <text evidence="1">The sequence shown here is derived from an EMBL/GenBank/DDBJ whole genome shotgun (WGS) entry which is preliminary data.</text>
</comment>